<reference evidence="4" key="1">
    <citation type="submission" date="2022-06" db="EMBL/GenBank/DDBJ databases">
        <title>Genomic Encyclopedia of Archaeal and Bacterial Type Strains, Phase II (KMG-II): from individual species to whole genera.</title>
        <authorList>
            <person name="Goeker M."/>
        </authorList>
    </citation>
    <scope>NUCLEOTIDE SEQUENCE</scope>
    <source>
        <strain evidence="4">DSM 43935</strain>
    </source>
</reference>
<dbReference type="PANTHER" id="PTHR30055:SF219">
    <property type="entry name" value="TRANSCRIPTIONAL REGULATORY PROTEIN"/>
    <property type="match status" value="1"/>
</dbReference>
<dbReference type="Gene3D" id="1.10.357.10">
    <property type="entry name" value="Tetracycline Repressor, domain 2"/>
    <property type="match status" value="1"/>
</dbReference>
<dbReference type="InterPro" id="IPR050109">
    <property type="entry name" value="HTH-type_TetR-like_transc_reg"/>
</dbReference>
<accession>A0AAE3GG50</accession>
<sequence length="173" mass="18729">MLLGMGNREDLLAGATRCLIERGWARTTVRDIAAAAGVSHAAIGYHFGSREALLTQALVLAMEELSAELDRVGRSADPERRWAALISTFTSHRALWVANLEALVQAERSPELREHLVAGQRQARAGSGGSVPLALLTGLMMQWLLDPDHAPSAADVVTELRELAERTAAERPM</sequence>
<dbReference type="Proteomes" id="UP001206128">
    <property type="component" value="Unassembled WGS sequence"/>
</dbReference>
<gene>
    <name evidence="4" type="ORF">LX83_003606</name>
</gene>
<comment type="caution">
    <text evidence="4">The sequence shown here is derived from an EMBL/GenBank/DDBJ whole genome shotgun (WGS) entry which is preliminary data.</text>
</comment>
<evidence type="ECO:0000313" key="4">
    <source>
        <dbReference type="EMBL" id="MCP2166734.1"/>
    </source>
</evidence>
<dbReference type="AlphaFoldDB" id="A0AAE3GG50"/>
<organism evidence="4 5">
    <name type="scientific">Goodfellowiella coeruleoviolacea</name>
    <dbReference type="NCBI Taxonomy" id="334858"/>
    <lineage>
        <taxon>Bacteria</taxon>
        <taxon>Bacillati</taxon>
        <taxon>Actinomycetota</taxon>
        <taxon>Actinomycetes</taxon>
        <taxon>Pseudonocardiales</taxon>
        <taxon>Pseudonocardiaceae</taxon>
        <taxon>Goodfellowiella</taxon>
    </lineage>
</organism>
<feature type="DNA-binding region" description="H-T-H motif" evidence="2">
    <location>
        <begin position="28"/>
        <end position="47"/>
    </location>
</feature>
<dbReference type="PROSITE" id="PS50977">
    <property type="entry name" value="HTH_TETR_2"/>
    <property type="match status" value="1"/>
</dbReference>
<dbReference type="GO" id="GO:0003700">
    <property type="term" value="F:DNA-binding transcription factor activity"/>
    <property type="evidence" value="ECO:0007669"/>
    <property type="project" value="TreeGrafter"/>
</dbReference>
<dbReference type="InterPro" id="IPR001647">
    <property type="entry name" value="HTH_TetR"/>
</dbReference>
<dbReference type="GO" id="GO:0000976">
    <property type="term" value="F:transcription cis-regulatory region binding"/>
    <property type="evidence" value="ECO:0007669"/>
    <property type="project" value="TreeGrafter"/>
</dbReference>
<evidence type="ECO:0000313" key="5">
    <source>
        <dbReference type="Proteomes" id="UP001206128"/>
    </source>
</evidence>
<dbReference type="EMBL" id="JAMTCK010000008">
    <property type="protein sequence ID" value="MCP2166734.1"/>
    <property type="molecule type" value="Genomic_DNA"/>
</dbReference>
<feature type="domain" description="HTH tetR-type" evidence="3">
    <location>
        <begin position="5"/>
        <end position="65"/>
    </location>
</feature>
<proteinExistence type="predicted"/>
<dbReference type="InterPro" id="IPR009057">
    <property type="entry name" value="Homeodomain-like_sf"/>
</dbReference>
<protein>
    <submittedName>
        <fullName evidence="4">Transcriptional regulator, TetR family</fullName>
    </submittedName>
</protein>
<evidence type="ECO:0000259" key="3">
    <source>
        <dbReference type="PROSITE" id="PS50977"/>
    </source>
</evidence>
<dbReference type="SUPFAM" id="SSF46689">
    <property type="entry name" value="Homeodomain-like"/>
    <property type="match status" value="1"/>
</dbReference>
<keyword evidence="5" id="KW-1185">Reference proteome</keyword>
<dbReference type="PRINTS" id="PR00455">
    <property type="entry name" value="HTHTETR"/>
</dbReference>
<dbReference type="PANTHER" id="PTHR30055">
    <property type="entry name" value="HTH-TYPE TRANSCRIPTIONAL REGULATOR RUTR"/>
    <property type="match status" value="1"/>
</dbReference>
<dbReference type="Pfam" id="PF00440">
    <property type="entry name" value="TetR_N"/>
    <property type="match status" value="1"/>
</dbReference>
<keyword evidence="1 2" id="KW-0238">DNA-binding</keyword>
<evidence type="ECO:0000256" key="1">
    <source>
        <dbReference type="ARBA" id="ARBA00023125"/>
    </source>
</evidence>
<evidence type="ECO:0000256" key="2">
    <source>
        <dbReference type="PROSITE-ProRule" id="PRU00335"/>
    </source>
</evidence>
<name>A0AAE3GG50_9PSEU</name>